<evidence type="ECO:0000313" key="1">
    <source>
        <dbReference type="EMBL" id="QJY44773.1"/>
    </source>
</evidence>
<name>A0A6M6JCH0_9PSEU</name>
<keyword evidence="2" id="KW-1185">Reference proteome</keyword>
<proteinExistence type="predicted"/>
<reference evidence="1 2" key="1">
    <citation type="submission" date="2020-05" db="EMBL/GenBank/DDBJ databases">
        <authorList>
            <person name="Mo P."/>
        </authorList>
    </citation>
    <scope>NUCLEOTIDE SEQUENCE [LARGE SCALE GENOMIC DNA]</scope>
    <source>
        <strain evidence="1 2">Gen01</strain>
    </source>
</reference>
<gene>
    <name evidence="1" type="ORF">HOP40_02070</name>
</gene>
<dbReference type="AlphaFoldDB" id="A0A6M6JCH0"/>
<organism evidence="1 2">
    <name type="scientific">Pseudonocardia broussonetiae</name>
    <dbReference type="NCBI Taxonomy" id="2736640"/>
    <lineage>
        <taxon>Bacteria</taxon>
        <taxon>Bacillati</taxon>
        <taxon>Actinomycetota</taxon>
        <taxon>Actinomycetes</taxon>
        <taxon>Pseudonocardiales</taxon>
        <taxon>Pseudonocardiaceae</taxon>
        <taxon>Pseudonocardia</taxon>
    </lineage>
</organism>
<dbReference type="RefSeq" id="WP_172154148.1">
    <property type="nucleotide sequence ID" value="NZ_CP053564.1"/>
</dbReference>
<dbReference type="EMBL" id="CP053564">
    <property type="protein sequence ID" value="QJY44773.1"/>
    <property type="molecule type" value="Genomic_DNA"/>
</dbReference>
<accession>A0A6M6JCH0</accession>
<dbReference type="KEGG" id="pbro:HOP40_02070"/>
<dbReference type="Proteomes" id="UP000505377">
    <property type="component" value="Chromosome"/>
</dbReference>
<sequence>MTAVHGVPPDLLAWQTHLRVPPGEDLRELLGHHDGYVDSAPHASLQLPTHPGHDDAWRRCGGFLDERGLRRA</sequence>
<protein>
    <submittedName>
        <fullName evidence="1">Uncharacterized protein</fullName>
    </submittedName>
</protein>
<evidence type="ECO:0000313" key="2">
    <source>
        <dbReference type="Proteomes" id="UP000505377"/>
    </source>
</evidence>